<reference evidence="1 2" key="2">
    <citation type="submission" date="2020-03" db="EMBL/GenBank/DDBJ databases">
        <authorList>
            <person name="Ichikawa N."/>
            <person name="Kimura A."/>
            <person name="Kitahashi Y."/>
            <person name="Uohara A."/>
        </authorList>
    </citation>
    <scope>NUCLEOTIDE SEQUENCE [LARGE SCALE GENOMIC DNA]</scope>
    <source>
        <strain evidence="1 2">NBRC 108638</strain>
    </source>
</reference>
<protein>
    <recommendedName>
        <fullName evidence="3">Leucine-rich repeat domain-containing protein</fullName>
    </recommendedName>
</protein>
<evidence type="ECO:0000313" key="2">
    <source>
        <dbReference type="Proteomes" id="UP000482960"/>
    </source>
</evidence>
<sequence length="301" mass="32570">MISAAAEAGDPAALPLLARYGADARPDVVNALVKAWPRFDPDEYAQTVLRDSPLNAGSLIVEDRRLLPALRHLRHLTRLTVIPLRRRDPVDLDFVRALPALRQLSAARVADLAPLAGHPLEDLVVLGSGDWPVDLAPLGTLPRLDRVGLRCDVINGEVLPGLAVRHLSMEALRFYGIDATEWPALRSLALNEVWSLAPLPAIRLPRVMHLMLNLSDPHAIDALPDAPALQRLGLFATGDPPDLSLLRDAAVPKIMIRYNGRGPLDLRPLAGRAGVEVEVPGGVEVLGESGEVRRFLSGVNP</sequence>
<keyword evidence="2" id="KW-1185">Reference proteome</keyword>
<comment type="caution">
    <text evidence="1">The sequence shown here is derived from an EMBL/GenBank/DDBJ whole genome shotgun (WGS) entry which is preliminary data.</text>
</comment>
<proteinExistence type="predicted"/>
<gene>
    <name evidence="1" type="ORF">Prum_025870</name>
</gene>
<dbReference type="EMBL" id="BLPG01000001">
    <property type="protein sequence ID" value="GFJ88945.1"/>
    <property type="molecule type" value="Genomic_DNA"/>
</dbReference>
<dbReference type="Proteomes" id="UP000482960">
    <property type="component" value="Unassembled WGS sequence"/>
</dbReference>
<name>A0A6V8L8E4_9ACTN</name>
<reference evidence="1 2" key="1">
    <citation type="submission" date="2020-03" db="EMBL/GenBank/DDBJ databases">
        <title>Whole genome shotgun sequence of Phytohabitans rumicis NBRC 108638.</title>
        <authorList>
            <person name="Komaki H."/>
            <person name="Tamura T."/>
        </authorList>
    </citation>
    <scope>NUCLEOTIDE SEQUENCE [LARGE SCALE GENOMIC DNA]</scope>
    <source>
        <strain evidence="1 2">NBRC 108638</strain>
    </source>
</reference>
<organism evidence="1 2">
    <name type="scientific">Phytohabitans rumicis</name>
    <dbReference type="NCBI Taxonomy" id="1076125"/>
    <lineage>
        <taxon>Bacteria</taxon>
        <taxon>Bacillati</taxon>
        <taxon>Actinomycetota</taxon>
        <taxon>Actinomycetes</taxon>
        <taxon>Micromonosporales</taxon>
        <taxon>Micromonosporaceae</taxon>
    </lineage>
</organism>
<evidence type="ECO:0008006" key="3">
    <source>
        <dbReference type="Google" id="ProtNLM"/>
    </source>
</evidence>
<evidence type="ECO:0000313" key="1">
    <source>
        <dbReference type="EMBL" id="GFJ88945.1"/>
    </source>
</evidence>
<dbReference type="AlphaFoldDB" id="A0A6V8L8E4"/>
<accession>A0A6V8L8E4</accession>